<dbReference type="RefSeq" id="WP_306375430.1">
    <property type="nucleotide sequence ID" value="NZ_JASAYT010000003.1"/>
</dbReference>
<name>A0AAJ6NC95_9PAST</name>
<accession>A0AAJ6NC95</accession>
<evidence type="ECO:0000313" key="3">
    <source>
        <dbReference type="Proteomes" id="UP001231736"/>
    </source>
</evidence>
<evidence type="ECO:0000313" key="2">
    <source>
        <dbReference type="EMBL" id="MDP8174174.1"/>
    </source>
</evidence>
<reference evidence="2" key="1">
    <citation type="journal article" date="2023" name="Front. Microbiol.">
        <title>Phylogeography and host specificity of Pasteurellaceae pathogenic to sea-farmed fish in the north-east Atlantic.</title>
        <authorList>
            <person name="Gulla S."/>
            <person name="Colquhoun D.J."/>
            <person name="Olsen A.B."/>
            <person name="Spilsberg B."/>
            <person name="Lagesen K."/>
            <person name="Aakesson C.P."/>
            <person name="Strom S."/>
            <person name="Manji F."/>
            <person name="Birkbeck T.H."/>
            <person name="Nilsen H.K."/>
        </authorList>
    </citation>
    <scope>NUCLEOTIDE SEQUENCE</scope>
    <source>
        <strain evidence="2">98B1</strain>
    </source>
</reference>
<feature type="domain" description="Beta-ketoacyl synthase-like N-terminal" evidence="1">
    <location>
        <begin position="35"/>
        <end position="231"/>
    </location>
</feature>
<dbReference type="AlphaFoldDB" id="A0AAJ6NC95"/>
<dbReference type="Proteomes" id="UP001231736">
    <property type="component" value="Unassembled WGS sequence"/>
</dbReference>
<evidence type="ECO:0000259" key="1">
    <source>
        <dbReference type="Pfam" id="PF13723"/>
    </source>
</evidence>
<proteinExistence type="predicted"/>
<comment type="caution">
    <text evidence="2">The sequence shown here is derived from an EMBL/GenBank/DDBJ whole genome shotgun (WGS) entry which is preliminary data.</text>
</comment>
<organism evidence="2 3">
    <name type="scientific">Phocoenobacter skyensis</name>
    <dbReference type="NCBI Taxonomy" id="97481"/>
    <lineage>
        <taxon>Bacteria</taxon>
        <taxon>Pseudomonadati</taxon>
        <taxon>Pseudomonadota</taxon>
        <taxon>Gammaproteobacteria</taxon>
        <taxon>Pasteurellales</taxon>
        <taxon>Pasteurellaceae</taxon>
        <taxon>Phocoenobacter</taxon>
    </lineage>
</organism>
<gene>
    <name evidence="2" type="ORF">QJU97_01705</name>
</gene>
<sequence length="246" mass="28200">MKTMICDFSINICNWQMVSNKILSSEDWRLGEYHWIKQSNNWDDFQPKLAFLPPLKRRRLSPATRLFFEAAWDLVAENPNTPVVYASLNSEINRSFALWQELLKEGDISPTSFSLSVHNALIGQWSELRKVTQEMTALCALKDNLETAIMEAYLMLNEGAEKVLVAVCELPLDKQYNVQPISRLPFGYALALVIEKGDQYHLSLHNQSTENDNLDNALSFVKNQQLNSASWQTPSSSGGYWLWHKN</sequence>
<dbReference type="SUPFAM" id="SSF53901">
    <property type="entry name" value="Thiolase-like"/>
    <property type="match status" value="1"/>
</dbReference>
<dbReference type="EMBL" id="JASAYT010000003">
    <property type="protein sequence ID" value="MDP8174174.1"/>
    <property type="molecule type" value="Genomic_DNA"/>
</dbReference>
<dbReference type="GO" id="GO:0016746">
    <property type="term" value="F:acyltransferase activity"/>
    <property type="evidence" value="ECO:0007669"/>
    <property type="project" value="InterPro"/>
</dbReference>
<dbReference type="InterPro" id="IPR014030">
    <property type="entry name" value="Ketoacyl_synth_N"/>
</dbReference>
<protein>
    <submittedName>
        <fullName evidence="2">Beta-ketoacyl synthase chain length factor</fullName>
    </submittedName>
</protein>
<dbReference type="Pfam" id="PF13723">
    <property type="entry name" value="Ketoacyl-synt_2"/>
    <property type="match status" value="1"/>
</dbReference>
<dbReference type="InterPro" id="IPR016039">
    <property type="entry name" value="Thiolase-like"/>
</dbReference>